<proteinExistence type="predicted"/>
<gene>
    <name evidence="1" type="ORF">SAMN04489759_103247</name>
</gene>
<dbReference type="InterPro" id="IPR036390">
    <property type="entry name" value="WH_DNA-bd_sf"/>
</dbReference>
<sequence>MAKGKRRDSEGQYIILPYAQLKSEAWRSLSGAAVKVWLELHTRFNGGNNGNVRLSMNEAVSALGISKGTAQRAFVELEEKGFIALHNPGNWYHRKAHEWLPTTKRMQTRSGTQLATNDWRHWRKKQKKVRLSTRRLCRWDHHETQSPPLGPPENPSDPFRRGAWVLRWDTNTNHSQGSNLTGTIQPKSLRAALLK</sequence>
<accession>A0A1G7P7T5</accession>
<dbReference type="STRING" id="218672.SAMN04489759_103247"/>
<organism evidence="1 2">
    <name type="scientific">Sulfitobacter delicatus</name>
    <dbReference type="NCBI Taxonomy" id="218672"/>
    <lineage>
        <taxon>Bacteria</taxon>
        <taxon>Pseudomonadati</taxon>
        <taxon>Pseudomonadota</taxon>
        <taxon>Alphaproteobacteria</taxon>
        <taxon>Rhodobacterales</taxon>
        <taxon>Roseobacteraceae</taxon>
        <taxon>Sulfitobacter</taxon>
    </lineage>
</organism>
<evidence type="ECO:0000313" key="1">
    <source>
        <dbReference type="EMBL" id="SDF82207.1"/>
    </source>
</evidence>
<dbReference type="Proteomes" id="UP000199399">
    <property type="component" value="Unassembled WGS sequence"/>
</dbReference>
<dbReference type="AlphaFoldDB" id="A0A1G7P7T5"/>
<dbReference type="SUPFAM" id="SSF46785">
    <property type="entry name" value="Winged helix' DNA-binding domain"/>
    <property type="match status" value="1"/>
</dbReference>
<keyword evidence="2" id="KW-1185">Reference proteome</keyword>
<evidence type="ECO:0000313" key="2">
    <source>
        <dbReference type="Proteomes" id="UP000199399"/>
    </source>
</evidence>
<name>A0A1G7P7T5_9RHOB</name>
<dbReference type="EMBL" id="FNBP01000003">
    <property type="protein sequence ID" value="SDF82207.1"/>
    <property type="molecule type" value="Genomic_DNA"/>
</dbReference>
<dbReference type="RefSeq" id="WP_093740811.1">
    <property type="nucleotide sequence ID" value="NZ_FNBP01000003.1"/>
</dbReference>
<protein>
    <recommendedName>
        <fullName evidence="3">Helix-turn-helix domain-containing protein</fullName>
    </recommendedName>
</protein>
<dbReference type="OrthoDB" id="6058756at2"/>
<evidence type="ECO:0008006" key="3">
    <source>
        <dbReference type="Google" id="ProtNLM"/>
    </source>
</evidence>
<reference evidence="2" key="1">
    <citation type="submission" date="2016-10" db="EMBL/GenBank/DDBJ databases">
        <authorList>
            <person name="Varghese N."/>
            <person name="Submissions S."/>
        </authorList>
    </citation>
    <scope>NUCLEOTIDE SEQUENCE [LARGE SCALE GENOMIC DNA]</scope>
    <source>
        <strain evidence="2">DSM 16477</strain>
    </source>
</reference>